<gene>
    <name evidence="2" type="ORF">O6P33_04370</name>
</gene>
<dbReference type="EMBL" id="CP114976">
    <property type="protein sequence ID" value="WBE26078.1"/>
    <property type="molecule type" value="Genomic_DNA"/>
</dbReference>
<dbReference type="Proteomes" id="UP001212189">
    <property type="component" value="Chromosome"/>
</dbReference>
<reference evidence="2 3" key="1">
    <citation type="submission" date="2022-12" db="EMBL/GenBank/DDBJ databases">
        <title>Coexistence and Characterization of a Novel Tigecycline Resistance gene tet(X) variant and blaNDM-1 in a Pseudomonas caeni Isolate of Chicken Origin.</title>
        <authorList>
            <person name="Lu X."/>
            <person name="Zhang L."/>
            <person name="Li R."/>
            <person name="Wang Z."/>
        </authorList>
    </citation>
    <scope>NUCLEOTIDE SEQUENCE [LARGE SCALE GENOMIC DNA]</scope>
    <source>
        <strain evidence="2 3">CE14</strain>
    </source>
</reference>
<proteinExistence type="predicted"/>
<keyword evidence="1" id="KW-0472">Membrane</keyword>
<keyword evidence="1" id="KW-1133">Transmembrane helix</keyword>
<feature type="transmembrane region" description="Helical" evidence="1">
    <location>
        <begin position="6"/>
        <end position="23"/>
    </location>
</feature>
<protein>
    <submittedName>
        <fullName evidence="2">Uncharacterized protein</fullName>
    </submittedName>
</protein>
<evidence type="ECO:0000313" key="3">
    <source>
        <dbReference type="Proteomes" id="UP001212189"/>
    </source>
</evidence>
<keyword evidence="3" id="KW-1185">Reference proteome</keyword>
<accession>A0AAE9VQ71</accession>
<name>A0AAE9VQ71_9GAMM</name>
<dbReference type="RefSeq" id="WP_269819024.1">
    <property type="nucleotide sequence ID" value="NZ_CP114976.1"/>
</dbReference>
<sequence length="164" mass="19244">MDTSDFISVLALAVSLLSAWISYRAYRYSVRVKEAESSLAFSRDKAEFLVRIDKARKYFDRLENRLKELLDRIIYGAEDIKRALVAEEQQLKSDLAYLEGCQRQVWSLTDEVYEMEQSALAHHKPRFLRLIEDDELFVSEANGRCDRAEELINKAEKNFTMFFL</sequence>
<keyword evidence="1" id="KW-0812">Transmembrane</keyword>
<dbReference type="KEGG" id="dce:O6P33_04370"/>
<organism evidence="2 3">
    <name type="scientific">Denitrificimonas caeni</name>
    <dbReference type="NCBI Taxonomy" id="521720"/>
    <lineage>
        <taxon>Bacteria</taxon>
        <taxon>Pseudomonadati</taxon>
        <taxon>Pseudomonadota</taxon>
        <taxon>Gammaproteobacteria</taxon>
        <taxon>Pseudomonadales</taxon>
        <taxon>Pseudomonadaceae</taxon>
        <taxon>Denitrificimonas</taxon>
    </lineage>
</organism>
<evidence type="ECO:0000256" key="1">
    <source>
        <dbReference type="SAM" id="Phobius"/>
    </source>
</evidence>
<evidence type="ECO:0000313" key="2">
    <source>
        <dbReference type="EMBL" id="WBE26078.1"/>
    </source>
</evidence>
<dbReference type="AlphaFoldDB" id="A0AAE9VQ71"/>